<evidence type="ECO:0000256" key="1">
    <source>
        <dbReference type="SAM" id="MobiDB-lite"/>
    </source>
</evidence>
<feature type="region of interest" description="Disordered" evidence="1">
    <location>
        <begin position="32"/>
        <end position="63"/>
    </location>
</feature>
<accession>A0A1S1HP08</accession>
<keyword evidence="2" id="KW-0472">Membrane</keyword>
<evidence type="ECO:0000256" key="2">
    <source>
        <dbReference type="SAM" id="Phobius"/>
    </source>
</evidence>
<keyword evidence="3" id="KW-0687">Ribonucleoprotein</keyword>
<proteinExistence type="predicted"/>
<keyword evidence="4" id="KW-1185">Reference proteome</keyword>
<evidence type="ECO:0000313" key="3">
    <source>
        <dbReference type="EMBL" id="OHT22120.1"/>
    </source>
</evidence>
<evidence type="ECO:0000313" key="4">
    <source>
        <dbReference type="Proteomes" id="UP000179467"/>
    </source>
</evidence>
<keyword evidence="2" id="KW-0812">Transmembrane</keyword>
<comment type="caution">
    <text evidence="3">The sequence shown here is derived from an EMBL/GenBank/DDBJ whole genome shotgun (WGS) entry which is preliminary data.</text>
</comment>
<dbReference type="EMBL" id="MIPT01000001">
    <property type="protein sequence ID" value="OHT22120.1"/>
    <property type="molecule type" value="Genomic_DNA"/>
</dbReference>
<protein>
    <submittedName>
        <fullName evidence="3">50S ribosomal protein L21</fullName>
    </submittedName>
</protein>
<dbReference type="AlphaFoldDB" id="A0A1S1HP08"/>
<name>A0A1S1HP08_9SPHN</name>
<sequence>MDNYFLVAIGAVILAALAIFFVLRGRRQATGTIEPPTSEPSKIAPAAPPPAAPAPRAEPHHDRVTDAAAIATADIAGQFLGIDTTPNPPDDLTRLKGLGPKAQSVLNGLGITQYSQLAALTPAQIDKVDAAMGNFAGRLRRDQWIEQARLLSIGDIPGFEARFGKLG</sequence>
<dbReference type="Proteomes" id="UP000179467">
    <property type="component" value="Unassembled WGS sequence"/>
</dbReference>
<keyword evidence="3" id="KW-0689">Ribosomal protein</keyword>
<dbReference type="RefSeq" id="WP_015458532.1">
    <property type="nucleotide sequence ID" value="NZ_MIPT01000001.1"/>
</dbReference>
<dbReference type="GO" id="GO:0005840">
    <property type="term" value="C:ribosome"/>
    <property type="evidence" value="ECO:0007669"/>
    <property type="project" value="UniProtKB-KW"/>
</dbReference>
<organism evidence="3 4">
    <name type="scientific">Edaphosphingomonas haloaromaticamans</name>
    <dbReference type="NCBI Taxonomy" id="653954"/>
    <lineage>
        <taxon>Bacteria</taxon>
        <taxon>Pseudomonadati</taxon>
        <taxon>Pseudomonadota</taxon>
        <taxon>Alphaproteobacteria</taxon>
        <taxon>Sphingomonadales</taxon>
        <taxon>Rhizorhabdaceae</taxon>
        <taxon>Edaphosphingomonas</taxon>
    </lineage>
</organism>
<gene>
    <name evidence="3" type="primary">rplU_2</name>
    <name evidence="3" type="ORF">BHE75_04142</name>
</gene>
<dbReference type="OrthoDB" id="9807941at2"/>
<reference evidence="3 4" key="1">
    <citation type="submission" date="2016-09" db="EMBL/GenBank/DDBJ databases">
        <title>Metabolic pathway, cell adaptation mechanisms and a novel monoxygenase revealed through proteogenomic-transcription analysis of a Sphingomonas haloaromaticamans strain degrading the fungicide ortho-phenylphenol.</title>
        <authorList>
            <person name="Perruchon C."/>
            <person name="Papadopoulou E.S."/>
            <person name="Rousidou C."/>
            <person name="Vasileiadis S."/>
            <person name="Tanou G."/>
            <person name="Amoutzias G."/>
            <person name="Molassiotis A."/>
            <person name="Karpouzas D.G."/>
        </authorList>
    </citation>
    <scope>NUCLEOTIDE SEQUENCE [LARGE SCALE GENOMIC DNA]</scope>
    <source>
        <strain evidence="3 4">P3</strain>
    </source>
</reference>
<keyword evidence="2" id="KW-1133">Transmembrane helix</keyword>
<feature type="transmembrane region" description="Helical" evidence="2">
    <location>
        <begin position="6"/>
        <end position="23"/>
    </location>
</feature>
<dbReference type="Gene3D" id="1.10.150.20">
    <property type="entry name" value="5' to 3' exonuclease, C-terminal subdomain"/>
    <property type="match status" value="1"/>
</dbReference>